<dbReference type="EMBL" id="CYZU01000002">
    <property type="protein sequence ID" value="CUN69984.1"/>
    <property type="molecule type" value="Genomic_DNA"/>
</dbReference>
<protein>
    <submittedName>
        <fullName evidence="1">Uncharacterized protein</fullName>
    </submittedName>
</protein>
<evidence type="ECO:0000313" key="1">
    <source>
        <dbReference type="EMBL" id="CUN69984.1"/>
    </source>
</evidence>
<dbReference type="Proteomes" id="UP000095544">
    <property type="component" value="Unassembled WGS sequence"/>
</dbReference>
<sequence>MELQNTLIENQRYVISELMKRYCLEPTFEIDERLQAVIRQNNELMSILEKP</sequence>
<dbReference type="AlphaFoldDB" id="A0A173Z125"/>
<gene>
    <name evidence="1" type="ORF">ERS852491_00263</name>
</gene>
<name>A0A173Z125_9FIRM</name>
<reference evidence="1 2" key="1">
    <citation type="submission" date="2015-09" db="EMBL/GenBank/DDBJ databases">
        <authorList>
            <consortium name="Pathogen Informatics"/>
        </authorList>
    </citation>
    <scope>NUCLEOTIDE SEQUENCE [LARGE SCALE GENOMIC DNA]</scope>
    <source>
        <strain evidence="1 2">2789STDY5834876</strain>
    </source>
</reference>
<organism evidence="1 2">
    <name type="scientific">Faecalicatena contorta</name>
    <dbReference type="NCBI Taxonomy" id="39482"/>
    <lineage>
        <taxon>Bacteria</taxon>
        <taxon>Bacillati</taxon>
        <taxon>Bacillota</taxon>
        <taxon>Clostridia</taxon>
        <taxon>Lachnospirales</taxon>
        <taxon>Lachnospiraceae</taxon>
        <taxon>Faecalicatena</taxon>
    </lineage>
</organism>
<proteinExistence type="predicted"/>
<evidence type="ECO:0000313" key="2">
    <source>
        <dbReference type="Proteomes" id="UP000095544"/>
    </source>
</evidence>
<accession>A0A173Z125</accession>